<accession>A0A9E7D4D4</accession>
<gene>
    <name evidence="1" type="ORF">K9D25_03140</name>
</gene>
<dbReference type="RefSeq" id="WP_244379166.1">
    <property type="nucleotide sequence ID" value="NZ_CP083239.1"/>
</dbReference>
<reference evidence="1" key="1">
    <citation type="submission" date="2021-09" db="EMBL/GenBank/DDBJ databases">
        <title>Network and meta-omics reveal the key degrader and cooperation patterns in an efficient 1,4-dioxane-degrading microbial community.</title>
        <authorList>
            <person name="Dai C."/>
        </authorList>
    </citation>
    <scope>NUCLEOTIDE SEQUENCE</scope>
    <source>
        <strain evidence="1">ZM13</strain>
    </source>
</reference>
<dbReference type="AlphaFoldDB" id="A0A9E7D4D4"/>
<dbReference type="Proteomes" id="UP000831684">
    <property type="component" value="Chromosome"/>
</dbReference>
<evidence type="ECO:0000313" key="1">
    <source>
        <dbReference type="EMBL" id="UOK71737.1"/>
    </source>
</evidence>
<organism evidence="1 2">
    <name type="scientific">Ancylobacter polymorphus</name>
    <dbReference type="NCBI Taxonomy" id="223390"/>
    <lineage>
        <taxon>Bacteria</taxon>
        <taxon>Pseudomonadati</taxon>
        <taxon>Pseudomonadota</taxon>
        <taxon>Alphaproteobacteria</taxon>
        <taxon>Hyphomicrobiales</taxon>
        <taxon>Xanthobacteraceae</taxon>
        <taxon>Ancylobacter</taxon>
    </lineage>
</organism>
<evidence type="ECO:0000313" key="2">
    <source>
        <dbReference type="Proteomes" id="UP000831684"/>
    </source>
</evidence>
<proteinExistence type="predicted"/>
<protein>
    <submittedName>
        <fullName evidence="1">Uncharacterized protein</fullName>
    </submittedName>
</protein>
<dbReference type="KEGG" id="apol:K9D25_03140"/>
<dbReference type="EMBL" id="CP083239">
    <property type="protein sequence ID" value="UOK71737.1"/>
    <property type="molecule type" value="Genomic_DNA"/>
</dbReference>
<sequence>MNDFEIVTTRRVVDNDGNCDDIEVRPDVDALGLVEIFCRETGASYVMLPAQARLIGQALELCAGEVEAANAP</sequence>
<name>A0A9E7D4D4_9HYPH</name>